<feature type="region of interest" description="Disordered" evidence="1">
    <location>
        <begin position="2286"/>
        <end position="2322"/>
    </location>
</feature>
<protein>
    <submittedName>
        <fullName evidence="2">Uncharacterized protein</fullName>
    </submittedName>
</protein>
<evidence type="ECO:0000256" key="1">
    <source>
        <dbReference type="SAM" id="MobiDB-lite"/>
    </source>
</evidence>
<feature type="region of interest" description="Disordered" evidence="1">
    <location>
        <begin position="1187"/>
        <end position="1240"/>
    </location>
</feature>
<accession>A0A8S5V6Y3</accession>
<dbReference type="EMBL" id="BK016209">
    <property type="protein sequence ID" value="DAG02462.1"/>
    <property type="molecule type" value="Genomic_DNA"/>
</dbReference>
<sequence>MNTENVFNNSGVIVSNPNYNPKTKKGRAQQPFFHTLDVSQDITSGATNEFAKNADNAWVMGDTHSYQRYGVTPNIITNLDKERAENQSNWTKAGNALGQTLVSQAILGTIKAVPDLFDAIANGFFTSDGDYQNPISNKIKEWQDYFDQEVAPIYSDPEHNDIYSGGLTNFGWWASNVPSVMSSLTLLLPATGIMKGAGAIGKALKLGARSRSGLKSLFGINKTLDNIERGVEGAKLSGFQSAAAKIINSTREGGKLNTFANVGGNAVLQRMMENYQEAQGVYQDVYKDATDKLNNMNNQDYQAFVNKNQELLQDVDTSDRNAVARKISKTSADEDFKYNFGNLTFDIIQMYGLRGFWKGLKDRGGAYSLNQTLRNNKLAIGKTEEEIKAATDKVSAWVKARNKVWDRLKDEKLIISGELSEGLEEGVNYIAQMEGTNLGKVLLDEADADKSPWDDRMKKYLRSGGLADSAFWGVMGGVVFHHLGSTFGKIQATIDEKNKTKKDDKTGESAPSSFGLSETGEVKARRDNMQSWLNTFNTFFDRAAKIKEGVNPFAGLNEKADIKGNTTAQEIAKSRAQDELITDLTLNAAHHGNAGYLREFMKSDEVRDALVNKGIASKEDATQTQQEILNKMDEVTQQYNNELTRVINIADNYAAHRKDDQVIPIEYLQMIATNNVKYGQDIARQEDKLNLTQSNINAALQVKEIANKLGDTSIDDLQRVAAQTILANNLAELYAQRREVEESAKTDISQAVALDNINKNIAAVQAQLTPDYLREAIRTGITAFHDENGVLKFKPNEGASKELKDIMSLNLNDAEGNEDATKRADYFKRLDEYATKHNIVGELSKYSDELSIAEQNKAFEDNRRKANQVLTAADEFGIPGVVGKNFTDLLVDKAIAEVNRDYLRSKQVKNREDIASELSFLNQTLDDARVKVVNQSFDTVKDIAKRNKDNRDAIINAVGAYYNQDFENYDNFVSILDDKDKANLKESLDALHLSGNLNYRFGEQIQEMLAKDDLFEDTKPAATQAQEEEAEQLNSATPTPTEASPTVEPLNPSLSAPQIGQTNNLSGSSLESVTAQGNTQLSNVDTQKPTAKPSKIGKLNFTNNKFVASTGNETASDDYQLIPTQNNDEYEVHPTSNDNIASLTTNEDLFANANIATQDKVGITSYPIVRLTSNDFEVVSQGKLGIEDVKEEESSQQTSSTGGLEQTEPIESPAAAEPTPELEETTPEVEEPKVPDFMSNASDTKVIRDVITELKTTPDLDLDAKAKSILDDYVAKGYSETETKKQIDSAFRRIRKRQEKLMNKESTVASVYFSSFDQEERNARSKTGKAVVFDDSYKKAVSDLLDVYAKDAELPQINGKYYGNLMNLMDYIKSAYDDYSMADFMFNSLSAYLNTPEGQAKFNITDANDVSNPVAFLNNFHKSQAERDAALPNGTVHQVNMNLSDFGSNEDMKESYAEQVKLKNGDKLTIERVTTAKGTSRLGIKSNGKLVGSISIPSTGERGEYVQKNDGLIYHIDKADGSKDGALKQVLKDIARSKTPEHEKLNEIIHKAAFDKFNAEQLVNEFKSNHIIQDMVKNNMISFDKTGFDYEVALNGLAKLWRYNYKVLTEGGVNKFTGAVVANSIDKWFDTLRESYNETSKLDNNPSIDIVASDVFEGELIRSNDGTFKSDAETSLPIQLAIAKDTKFEIAAKSTTGEFINGIGSNKFLVSVGRTYITVPRNNGTVDIVNAYPVSWTGATYYTKDGKQQHVETGKDFKQLQNAIVTQIKDRLASLNDGDFTENRDNFIDFIDNLLNINKNPIFLSKELSVFRTANTLGINFGNRNNQLLFYRDKNGDGVGQIINKVDGKPNYISYNSDLSAVSDRLIEGIKSLNFNINFAVLKSDNNHKIPLQGITSRTTDGKFQITIPEYKGKNGVNLTYDSFKYFIQQNNLLRVNMAQENGSNIRRTAINKQGANARFSFQVTNKQESRPVKDVNDTYTSKSDEVKSIITSDSTDKGFEVANALLLDNTSKEKLNSIKNDSSLRKLLAKNIIFDEEFMSKEHPQANAVWSKTKGGKVVVGQKFLDMIDSKKPGEKGRAIRTLMHENLHGYIEDMANDKRHPNAVANLRNRMQDIYDDFATAINQDINDLKAGNIDEIKQRRHIQDKATLEKISEWLNNVNTFTAESYATRENPQDALEEFIVESLTNVDLMNYLNQVDADGGVIKGNTIWQKILKFIGDLFDINIRPNSLRAKQMEALGEIFKNNQEAEVKAEEKEEEEVTQPTTSSTGSIEEVKTETVADDTNNIVDSDDVGKPNETFDINDEDADADDEYDADDESTSEEVAFNSFNSAIESLPMSERAKFASLVSSAAISMSCK</sequence>
<feature type="compositionally biased region" description="Low complexity" evidence="1">
    <location>
        <begin position="1195"/>
        <end position="1219"/>
    </location>
</feature>
<feature type="compositionally biased region" description="Acidic residues" evidence="1">
    <location>
        <begin position="1220"/>
        <end position="1229"/>
    </location>
</feature>
<reference evidence="2" key="1">
    <citation type="journal article" date="2021" name="Proc. Natl. Acad. Sci. U.S.A.">
        <title>A Catalog of Tens of Thousands of Viruses from Human Metagenomes Reveals Hidden Associations with Chronic Diseases.</title>
        <authorList>
            <person name="Tisza M.J."/>
            <person name="Buck C.B."/>
        </authorList>
    </citation>
    <scope>NUCLEOTIDE SEQUENCE</scope>
    <source>
        <strain evidence="2">CtXt06</strain>
    </source>
</reference>
<feature type="compositionally biased region" description="Polar residues" evidence="1">
    <location>
        <begin position="1052"/>
        <end position="1089"/>
    </location>
</feature>
<organism evidence="2">
    <name type="scientific">CrAss-like virus sp. ctXt06</name>
    <dbReference type="NCBI Taxonomy" id="2825837"/>
    <lineage>
        <taxon>Viruses</taxon>
        <taxon>Duplodnaviria</taxon>
        <taxon>Heunggongvirae</taxon>
        <taxon>Uroviricota</taxon>
        <taxon>Caudoviricetes</taxon>
        <taxon>Crassvirales</taxon>
    </lineage>
</organism>
<feature type="compositionally biased region" description="Acidic residues" evidence="1">
    <location>
        <begin position="2302"/>
        <end position="2322"/>
    </location>
</feature>
<evidence type="ECO:0000313" key="2">
    <source>
        <dbReference type="EMBL" id="DAG02462.1"/>
    </source>
</evidence>
<feature type="compositionally biased region" description="Basic and acidic residues" evidence="1">
    <location>
        <begin position="498"/>
        <end position="507"/>
    </location>
</feature>
<feature type="region of interest" description="Disordered" evidence="1">
    <location>
        <begin position="1019"/>
        <end position="1097"/>
    </location>
</feature>
<feature type="compositionally biased region" description="Low complexity" evidence="1">
    <location>
        <begin position="1035"/>
        <end position="1049"/>
    </location>
</feature>
<feature type="compositionally biased region" description="Polar residues" evidence="1">
    <location>
        <begin position="2263"/>
        <end position="2272"/>
    </location>
</feature>
<feature type="region of interest" description="Disordered" evidence="1">
    <location>
        <begin position="1"/>
        <end position="26"/>
    </location>
</feature>
<feature type="compositionally biased region" description="Polar residues" evidence="1">
    <location>
        <begin position="1"/>
        <end position="21"/>
    </location>
</feature>
<feature type="region of interest" description="Disordered" evidence="1">
    <location>
        <begin position="2253"/>
        <end position="2273"/>
    </location>
</feature>
<feature type="region of interest" description="Disordered" evidence="1">
    <location>
        <begin position="498"/>
        <end position="521"/>
    </location>
</feature>
<proteinExistence type="predicted"/>
<name>A0A8S5V6Y3_9CAUD</name>